<feature type="transmembrane region" description="Helical" evidence="7">
    <location>
        <begin position="360"/>
        <end position="378"/>
    </location>
</feature>
<feature type="transmembrane region" description="Helical" evidence="7">
    <location>
        <begin position="40"/>
        <end position="66"/>
    </location>
</feature>
<evidence type="ECO:0000313" key="10">
    <source>
        <dbReference type="Proteomes" id="UP000199607"/>
    </source>
</evidence>
<evidence type="ECO:0000256" key="6">
    <source>
        <dbReference type="ARBA" id="ARBA00023136"/>
    </source>
</evidence>
<protein>
    <submittedName>
        <fullName evidence="9">Sugar phosphate permease</fullName>
    </submittedName>
</protein>
<evidence type="ECO:0000313" key="9">
    <source>
        <dbReference type="EMBL" id="SFK88527.1"/>
    </source>
</evidence>
<dbReference type="SUPFAM" id="SSF103473">
    <property type="entry name" value="MFS general substrate transporter"/>
    <property type="match status" value="1"/>
</dbReference>
<dbReference type="STRING" id="553466.SAMN04487950_1635"/>
<sequence length="477" mass="48762">MSPIRRAEPRSSAPGVFAQTGGLTPGVGEVRVVNRNDRAIAGLVMLAHGMVHTYELSIPIFVTIWLTQYEVIDLGITQFPVNQATLGAVVTAGYALFGLGALPGGIVVDRVGSRRLISACLLGMAASFLLLWLSPSLVVVAIGLLLWGAAASVYHPAGLALISKGIEERGTGFAYHGIAGNVGIGLGPLLTAILLLAFDWTTVAGILALPALVAAAYATRAEFDESAAVAADGGASDDSGDSNDSKASSGISSLAELLTESRKLFAGQFVLVFVVAMCSGLYYRGVLTFLPGLLADLPGFAPVPISSLLPAGLVEMLGVGASEQTLQPQNYVYSGILMVGVLGQYVGGRLTDRIAIEHGIAGAFGGLALLALAFLPIANAGFGPLLLVGAVLGFALFVVQPLYQAAIAEYTPAGTRGLSYGFTYLGVFGVGALGGVIAGTILTYASPPVLFTTLAGIAAVASVIGVVLSRTTRPTNE</sequence>
<dbReference type="Proteomes" id="UP000199607">
    <property type="component" value="Unassembled WGS sequence"/>
</dbReference>
<feature type="transmembrane region" description="Helical" evidence="7">
    <location>
        <begin position="173"/>
        <end position="194"/>
    </location>
</feature>
<keyword evidence="3" id="KW-1003">Cell membrane</keyword>
<comment type="subcellular location">
    <subcellularLocation>
        <location evidence="1">Cell membrane</location>
        <topology evidence="1">Multi-pass membrane protein</topology>
    </subcellularLocation>
</comment>
<evidence type="ECO:0000256" key="2">
    <source>
        <dbReference type="ARBA" id="ARBA00022448"/>
    </source>
</evidence>
<dbReference type="PANTHER" id="PTHR23517">
    <property type="entry name" value="RESISTANCE PROTEIN MDTM, PUTATIVE-RELATED-RELATED"/>
    <property type="match status" value="1"/>
</dbReference>
<keyword evidence="5 7" id="KW-1133">Transmembrane helix</keyword>
<keyword evidence="2" id="KW-0813">Transport</keyword>
<dbReference type="AlphaFoldDB" id="A0A1I4D828"/>
<dbReference type="GO" id="GO:0005886">
    <property type="term" value="C:plasma membrane"/>
    <property type="evidence" value="ECO:0007669"/>
    <property type="project" value="UniProtKB-SubCell"/>
</dbReference>
<dbReference type="InterPro" id="IPR050171">
    <property type="entry name" value="MFS_Transporters"/>
</dbReference>
<feature type="transmembrane region" description="Helical" evidence="7">
    <location>
        <begin position="86"/>
        <end position="108"/>
    </location>
</feature>
<feature type="transmembrane region" description="Helical" evidence="7">
    <location>
        <begin position="384"/>
        <end position="403"/>
    </location>
</feature>
<feature type="transmembrane region" description="Helical" evidence="7">
    <location>
        <begin position="450"/>
        <end position="468"/>
    </location>
</feature>
<evidence type="ECO:0000259" key="8">
    <source>
        <dbReference type="PROSITE" id="PS50850"/>
    </source>
</evidence>
<feature type="transmembrane region" description="Helical" evidence="7">
    <location>
        <begin position="139"/>
        <end position="161"/>
    </location>
</feature>
<feature type="domain" description="Major facilitator superfamily (MFS) profile" evidence="8">
    <location>
        <begin position="41"/>
        <end position="473"/>
    </location>
</feature>
<keyword evidence="6 7" id="KW-0472">Membrane</keyword>
<feature type="transmembrane region" description="Helical" evidence="7">
    <location>
        <begin position="264"/>
        <end position="283"/>
    </location>
</feature>
<accession>A0A1I4D828</accession>
<feature type="transmembrane region" description="Helical" evidence="7">
    <location>
        <begin position="424"/>
        <end position="444"/>
    </location>
</feature>
<dbReference type="InterPro" id="IPR020846">
    <property type="entry name" value="MFS_dom"/>
</dbReference>
<dbReference type="GO" id="GO:0022857">
    <property type="term" value="F:transmembrane transporter activity"/>
    <property type="evidence" value="ECO:0007669"/>
    <property type="project" value="InterPro"/>
</dbReference>
<evidence type="ECO:0000256" key="3">
    <source>
        <dbReference type="ARBA" id="ARBA00022475"/>
    </source>
</evidence>
<dbReference type="EMBL" id="FOTC01000001">
    <property type="protein sequence ID" value="SFK88527.1"/>
    <property type="molecule type" value="Genomic_DNA"/>
</dbReference>
<evidence type="ECO:0000256" key="5">
    <source>
        <dbReference type="ARBA" id="ARBA00022989"/>
    </source>
</evidence>
<gene>
    <name evidence="9" type="ORF">SAMN04487950_1635</name>
</gene>
<reference evidence="10" key="1">
    <citation type="submission" date="2016-10" db="EMBL/GenBank/DDBJ databases">
        <authorList>
            <person name="Varghese N."/>
            <person name="Submissions S."/>
        </authorList>
    </citation>
    <scope>NUCLEOTIDE SEQUENCE [LARGE SCALE GENOMIC DNA]</scope>
    <source>
        <strain evidence="10">CGMCC 1.7738</strain>
    </source>
</reference>
<dbReference type="InterPro" id="IPR036259">
    <property type="entry name" value="MFS_trans_sf"/>
</dbReference>
<organism evidence="9 10">
    <name type="scientific">Halogranum rubrum</name>
    <dbReference type="NCBI Taxonomy" id="553466"/>
    <lineage>
        <taxon>Archaea</taxon>
        <taxon>Methanobacteriati</taxon>
        <taxon>Methanobacteriota</taxon>
        <taxon>Stenosarchaea group</taxon>
        <taxon>Halobacteria</taxon>
        <taxon>Halobacteriales</taxon>
        <taxon>Haloferacaceae</taxon>
    </lineage>
</organism>
<dbReference type="InterPro" id="IPR011701">
    <property type="entry name" value="MFS"/>
</dbReference>
<keyword evidence="4 7" id="KW-0812">Transmembrane</keyword>
<evidence type="ECO:0000256" key="7">
    <source>
        <dbReference type="SAM" id="Phobius"/>
    </source>
</evidence>
<keyword evidence="10" id="KW-1185">Reference proteome</keyword>
<evidence type="ECO:0000256" key="4">
    <source>
        <dbReference type="ARBA" id="ARBA00022692"/>
    </source>
</evidence>
<feature type="transmembrane region" description="Helical" evidence="7">
    <location>
        <begin position="200"/>
        <end position="218"/>
    </location>
</feature>
<dbReference type="Gene3D" id="1.20.1250.20">
    <property type="entry name" value="MFS general substrate transporter like domains"/>
    <property type="match status" value="1"/>
</dbReference>
<proteinExistence type="predicted"/>
<dbReference type="PANTHER" id="PTHR23517:SF3">
    <property type="entry name" value="INTEGRAL MEMBRANE TRANSPORT PROTEIN"/>
    <property type="match status" value="1"/>
</dbReference>
<dbReference type="PROSITE" id="PS50850">
    <property type="entry name" value="MFS"/>
    <property type="match status" value="1"/>
</dbReference>
<dbReference type="Pfam" id="PF07690">
    <property type="entry name" value="MFS_1"/>
    <property type="match status" value="1"/>
</dbReference>
<evidence type="ECO:0000256" key="1">
    <source>
        <dbReference type="ARBA" id="ARBA00004651"/>
    </source>
</evidence>
<name>A0A1I4D828_9EURY</name>
<feature type="transmembrane region" description="Helical" evidence="7">
    <location>
        <begin position="331"/>
        <end position="348"/>
    </location>
</feature>